<dbReference type="EMBL" id="MU620907">
    <property type="protein sequence ID" value="KAI8581215.1"/>
    <property type="molecule type" value="Genomic_DNA"/>
</dbReference>
<keyword evidence="10" id="KW-1185">Reference proteome</keyword>
<feature type="region of interest" description="Disordered" evidence="7">
    <location>
        <begin position="47"/>
        <end position="99"/>
    </location>
</feature>
<accession>A0AAD5EFA4</accession>
<feature type="transmembrane region" description="Helical" evidence="8">
    <location>
        <begin position="880"/>
        <end position="898"/>
    </location>
</feature>
<feature type="transmembrane region" description="Helical" evidence="8">
    <location>
        <begin position="149"/>
        <end position="168"/>
    </location>
</feature>
<protein>
    <recommendedName>
        <fullName evidence="2">chitin synthase</fullName>
        <ecNumber evidence="2">2.4.1.16</ecNumber>
    </recommendedName>
</protein>
<proteinExistence type="predicted"/>
<reference evidence="9" key="2">
    <citation type="journal article" date="2022" name="Proc. Natl. Acad. Sci. U.S.A.">
        <title>Diploid-dominant life cycles characterize the early evolution of Fungi.</title>
        <authorList>
            <person name="Amses K.R."/>
            <person name="Simmons D.R."/>
            <person name="Longcore J.E."/>
            <person name="Mondo S.J."/>
            <person name="Seto K."/>
            <person name="Jeronimo G.H."/>
            <person name="Bonds A.E."/>
            <person name="Quandt C.A."/>
            <person name="Davis W.J."/>
            <person name="Chang Y."/>
            <person name="Federici B.A."/>
            <person name="Kuo A."/>
            <person name="LaButti K."/>
            <person name="Pangilinan J."/>
            <person name="Andreopoulos W."/>
            <person name="Tritt A."/>
            <person name="Riley R."/>
            <person name="Hundley H."/>
            <person name="Johnson J."/>
            <person name="Lipzen A."/>
            <person name="Barry K."/>
            <person name="Lang B.F."/>
            <person name="Cuomo C.A."/>
            <person name="Buchler N.E."/>
            <person name="Grigoriev I.V."/>
            <person name="Spatafora J.W."/>
            <person name="Stajich J.E."/>
            <person name="James T.Y."/>
        </authorList>
    </citation>
    <scope>NUCLEOTIDE SEQUENCE</scope>
    <source>
        <strain evidence="9">AG</strain>
    </source>
</reference>
<sequence>MPSPMSTSSIHEKTLSLELRSSSHNHIPQADITDMPVNKPEDYNATLYTTPVTNPPRASTELTRDNSRRSHHGSILRARSLTRPDRQRPRPPLFQHDMLPPQRTKMDMVRARNEILNASAVAKDSNIVSSHEAKHLPPVPRNPVQTANMTWWSITANIATCCFPSWFLSYCFKKHNPLVRQAWREKVTLVYIILFCCLALAYLTFGLQQTLCPEQRQTYAYSTSYNGSLVKAYRENITVHGMLYPYETMHHYLATKGLNLTKEFQGVDLSSLFDADTSGACKIYDANRSGATSTLGNCIVNGPYGGTLKTKNGNCIPMKDLLLQYKSTATLSYDWTDFQPEGIGKLHGTPLVLLGENVLNMSQYINTGIEFYGVNTHIALLQSLGNDGSLALSNWDDAKQAQNCLLARYRVGVIQTETGGCIASNLVMDIMLGIIISLIAVRYSMAIVFRWFIAGRLVRPGGRSGLVSWQSRRNGSNDSFNWQAYQASPYRNSISQPAPPPMEPKLVPPPKDLYTVMLVTCYSEGILSLKTTMDSLAETHYSKQHKLFVVVADGMITGSGETQSTPDMVLSMLDLHPLSLDPKPCYYQAIADGEKQLNRAKVYAGTYKHRASSTPCLLIVKCGTPSEEGTSKPGNRGKRDSQLILMTFFQHVLFNDRLTELHYEMFWKMTTLMNGITPDKFEVILMIDADTRVMSDSLSYMVEAMKNDPTIMGLCGETCIANKAQSWVTAIQVFEYHISHHYAKAFESFFGGVTCLPGCFSMYRIKAPKNGAWVPILASPDIILEYNLNVVTTLHAKNLLLLGEDRFLSTLMLRTFPKRQMIFVPQARCKTVVPDNFAVLLSQRRRWINSTVHNLMELVMVSDLCGIACLSMQFSVLIDLIGTVVLPAAIVMTIWLIVTSAESATPQWQPIILLLSILGLPIVLIIVTMRKLVYIMWMLVYIMALPVWNFILPVYAFWHFDDFSWGATRVVEGEVKGSGHDDDDKGLFDSSQLTIKHLNEWEIERTGRSIYGKPRVMRSYYSNRNLVAYDRQDRYSLHTPSPNPLASPAPRPMSANILHNMYQTPNQYSRNNIYLSTPPTSSSEIRHSFLKSLQASSTNTYVDASSRGGVSTISKAQSSANSSTVSRSSDNDSSTIVP</sequence>
<dbReference type="GeneID" id="75913137"/>
<dbReference type="InterPro" id="IPR004835">
    <property type="entry name" value="Chitin_synth"/>
</dbReference>
<evidence type="ECO:0000256" key="8">
    <source>
        <dbReference type="SAM" id="Phobius"/>
    </source>
</evidence>
<dbReference type="EC" id="2.4.1.16" evidence="2"/>
<feature type="compositionally biased region" description="Low complexity" evidence="7">
    <location>
        <begin position="1111"/>
        <end position="1138"/>
    </location>
</feature>
<dbReference type="GO" id="GO:0006031">
    <property type="term" value="P:chitin biosynthetic process"/>
    <property type="evidence" value="ECO:0007669"/>
    <property type="project" value="TreeGrafter"/>
</dbReference>
<organism evidence="9 10">
    <name type="scientific">Umbelopsis ramanniana AG</name>
    <dbReference type="NCBI Taxonomy" id="1314678"/>
    <lineage>
        <taxon>Eukaryota</taxon>
        <taxon>Fungi</taxon>
        <taxon>Fungi incertae sedis</taxon>
        <taxon>Mucoromycota</taxon>
        <taxon>Mucoromycotina</taxon>
        <taxon>Umbelopsidomycetes</taxon>
        <taxon>Umbelopsidales</taxon>
        <taxon>Umbelopsidaceae</taxon>
        <taxon>Umbelopsis</taxon>
    </lineage>
</organism>
<dbReference type="GO" id="GO:0016020">
    <property type="term" value="C:membrane"/>
    <property type="evidence" value="ECO:0007669"/>
    <property type="project" value="UniProtKB-SubCell"/>
</dbReference>
<comment type="caution">
    <text evidence="9">The sequence shown here is derived from an EMBL/GenBank/DDBJ whole genome shotgun (WGS) entry which is preliminary data.</text>
</comment>
<evidence type="ECO:0000256" key="6">
    <source>
        <dbReference type="ARBA" id="ARBA00023136"/>
    </source>
</evidence>
<dbReference type="SUPFAM" id="SSF53448">
    <property type="entry name" value="Nucleotide-diphospho-sugar transferases"/>
    <property type="match status" value="1"/>
</dbReference>
<keyword evidence="6 8" id="KW-0472">Membrane</keyword>
<keyword evidence="5 8" id="KW-1133">Transmembrane helix</keyword>
<dbReference type="GO" id="GO:0004100">
    <property type="term" value="F:chitin synthase activity"/>
    <property type="evidence" value="ECO:0007669"/>
    <property type="project" value="UniProtKB-EC"/>
</dbReference>
<evidence type="ECO:0000256" key="7">
    <source>
        <dbReference type="SAM" id="MobiDB-lite"/>
    </source>
</evidence>
<dbReference type="GO" id="GO:0030428">
    <property type="term" value="C:cell septum"/>
    <property type="evidence" value="ECO:0007669"/>
    <property type="project" value="TreeGrafter"/>
</dbReference>
<keyword evidence="4 8" id="KW-0812">Transmembrane</keyword>
<feature type="transmembrane region" description="Helical" evidence="8">
    <location>
        <begin position="189"/>
        <end position="207"/>
    </location>
</feature>
<feature type="compositionally biased region" description="Polar residues" evidence="7">
    <location>
        <begin position="47"/>
        <end position="61"/>
    </location>
</feature>
<dbReference type="PANTHER" id="PTHR22914:SF41">
    <property type="entry name" value="CHITIN SYNTHASE 7"/>
    <property type="match status" value="1"/>
</dbReference>
<dbReference type="Pfam" id="PF03142">
    <property type="entry name" value="Chitin_synth_2"/>
    <property type="match status" value="1"/>
</dbReference>
<feature type="region of interest" description="Disordered" evidence="7">
    <location>
        <begin position="1101"/>
        <end position="1138"/>
    </location>
</feature>
<name>A0AAD5EFA4_UMBRA</name>
<dbReference type="GO" id="GO:0071944">
    <property type="term" value="C:cell periphery"/>
    <property type="evidence" value="ECO:0007669"/>
    <property type="project" value="TreeGrafter"/>
</dbReference>
<feature type="transmembrane region" description="Helical" evidence="8">
    <location>
        <begin position="430"/>
        <end position="453"/>
    </location>
</feature>
<keyword evidence="3" id="KW-0808">Transferase</keyword>
<evidence type="ECO:0000256" key="4">
    <source>
        <dbReference type="ARBA" id="ARBA00022692"/>
    </source>
</evidence>
<evidence type="ECO:0000256" key="3">
    <source>
        <dbReference type="ARBA" id="ARBA00022676"/>
    </source>
</evidence>
<dbReference type="PANTHER" id="PTHR22914">
    <property type="entry name" value="CHITIN SYNTHASE"/>
    <property type="match status" value="1"/>
</dbReference>
<dbReference type="Proteomes" id="UP001206595">
    <property type="component" value="Unassembled WGS sequence"/>
</dbReference>
<keyword evidence="3" id="KW-0328">Glycosyltransferase</keyword>
<comment type="subcellular location">
    <subcellularLocation>
        <location evidence="1">Membrane</location>
        <topology evidence="1">Multi-pass membrane protein</topology>
    </subcellularLocation>
</comment>
<feature type="transmembrane region" description="Helical" evidence="8">
    <location>
        <begin position="910"/>
        <end position="929"/>
    </location>
</feature>
<feature type="transmembrane region" description="Helical" evidence="8">
    <location>
        <begin position="935"/>
        <end position="958"/>
    </location>
</feature>
<dbReference type="CDD" id="cd04190">
    <property type="entry name" value="Chitin_synth_C"/>
    <property type="match status" value="1"/>
</dbReference>
<evidence type="ECO:0000256" key="1">
    <source>
        <dbReference type="ARBA" id="ARBA00004141"/>
    </source>
</evidence>
<evidence type="ECO:0000256" key="5">
    <source>
        <dbReference type="ARBA" id="ARBA00022989"/>
    </source>
</evidence>
<gene>
    <name evidence="9" type="ORF">K450DRAFT_233665</name>
</gene>
<evidence type="ECO:0000313" key="9">
    <source>
        <dbReference type="EMBL" id="KAI8581215.1"/>
    </source>
</evidence>
<evidence type="ECO:0000313" key="10">
    <source>
        <dbReference type="Proteomes" id="UP001206595"/>
    </source>
</evidence>
<dbReference type="AlphaFoldDB" id="A0AAD5EFA4"/>
<dbReference type="InterPro" id="IPR029044">
    <property type="entry name" value="Nucleotide-diphossugar_trans"/>
</dbReference>
<reference evidence="9" key="1">
    <citation type="submission" date="2021-06" db="EMBL/GenBank/DDBJ databases">
        <authorList>
            <consortium name="DOE Joint Genome Institute"/>
            <person name="Mondo S.J."/>
            <person name="Amses K.R."/>
            <person name="Simmons D.R."/>
            <person name="Longcore J.E."/>
            <person name="Seto K."/>
            <person name="Alves G.H."/>
            <person name="Bonds A.E."/>
            <person name="Quandt C.A."/>
            <person name="Davis W.J."/>
            <person name="Chang Y."/>
            <person name="Letcher P.M."/>
            <person name="Powell M.J."/>
            <person name="Kuo A."/>
            <person name="Labutti K."/>
            <person name="Pangilinan J."/>
            <person name="Andreopoulos W."/>
            <person name="Tritt A."/>
            <person name="Riley R."/>
            <person name="Hundley H."/>
            <person name="Johnson J."/>
            <person name="Lipzen A."/>
            <person name="Barry K."/>
            <person name="Berbee M.L."/>
            <person name="Buchler N.E."/>
            <person name="Grigoriev I.V."/>
            <person name="Spatafora J.W."/>
            <person name="Stajich J.E."/>
            <person name="James T.Y."/>
        </authorList>
    </citation>
    <scope>NUCLEOTIDE SEQUENCE</scope>
    <source>
        <strain evidence="9">AG</strain>
    </source>
</reference>
<dbReference type="RefSeq" id="XP_051446219.1">
    <property type="nucleotide sequence ID" value="XM_051587792.1"/>
</dbReference>
<evidence type="ECO:0000256" key="2">
    <source>
        <dbReference type="ARBA" id="ARBA00012543"/>
    </source>
</evidence>